<gene>
    <name evidence="1" type="ORF">LCGC14_1362470</name>
</gene>
<dbReference type="AlphaFoldDB" id="A0A0F9MMX8"/>
<evidence type="ECO:0000313" key="1">
    <source>
        <dbReference type="EMBL" id="KKM78185.1"/>
    </source>
</evidence>
<dbReference type="InterPro" id="IPR050194">
    <property type="entry name" value="Glycosyltransferase_grp1"/>
</dbReference>
<dbReference type="SUPFAM" id="SSF53756">
    <property type="entry name" value="UDP-Glycosyltransferase/glycogen phosphorylase"/>
    <property type="match status" value="2"/>
</dbReference>
<sequence length="389" mass="45506">HMTMKASEVIITPSKAMRDMIRDFYSDIKESKFKVIHHAFDKERFLNSNPLPSDVEKRLINIEPDTIKILYVSHLIPYKGYDVIIKAAKRLREWKMRFKFIVTMERVDWPEGYDLYPEAIIADGARGFVKWIAQKLTILMRWAYHSVDLMVDIGECMKKRLNTYHHNAHSATLVPWALVELDSIQKPDDVTRYELFNDAKLALLYSGNMGKAHDFSLILQLARRLYREDPKIVFCFACRGNRFRELAKAVRPDDYNIRFAPFAKEHEISKRLISADIHLLSLRPEWEGIVVPSKFFGSLAVGRPVLYTGPEGSAIYKWIQEFNIGMVLNQDNMEDVVSELLNIAKQPDKMRVWQENAFQAYKYFSKTYVVNQWDKVLQDLMKNKEVVLS</sequence>
<accession>A0A0F9MMX8</accession>
<organism evidence="1">
    <name type="scientific">marine sediment metagenome</name>
    <dbReference type="NCBI Taxonomy" id="412755"/>
    <lineage>
        <taxon>unclassified sequences</taxon>
        <taxon>metagenomes</taxon>
        <taxon>ecological metagenomes</taxon>
    </lineage>
</organism>
<feature type="non-terminal residue" evidence="1">
    <location>
        <position position="1"/>
    </location>
</feature>
<dbReference type="EMBL" id="LAZR01008529">
    <property type="protein sequence ID" value="KKM78185.1"/>
    <property type="molecule type" value="Genomic_DNA"/>
</dbReference>
<reference evidence="1" key="1">
    <citation type="journal article" date="2015" name="Nature">
        <title>Complex archaea that bridge the gap between prokaryotes and eukaryotes.</title>
        <authorList>
            <person name="Spang A."/>
            <person name="Saw J.H."/>
            <person name="Jorgensen S.L."/>
            <person name="Zaremba-Niedzwiedzka K."/>
            <person name="Martijn J."/>
            <person name="Lind A.E."/>
            <person name="van Eijk R."/>
            <person name="Schleper C."/>
            <person name="Guy L."/>
            <person name="Ettema T.J."/>
        </authorList>
    </citation>
    <scope>NUCLEOTIDE SEQUENCE</scope>
</reference>
<dbReference type="PANTHER" id="PTHR45947">
    <property type="entry name" value="SULFOQUINOVOSYL TRANSFERASE SQD2"/>
    <property type="match status" value="1"/>
</dbReference>
<proteinExistence type="predicted"/>
<dbReference type="GO" id="GO:0016758">
    <property type="term" value="F:hexosyltransferase activity"/>
    <property type="evidence" value="ECO:0007669"/>
    <property type="project" value="TreeGrafter"/>
</dbReference>
<dbReference type="PANTHER" id="PTHR45947:SF3">
    <property type="entry name" value="SULFOQUINOVOSYL TRANSFERASE SQD2"/>
    <property type="match status" value="1"/>
</dbReference>
<evidence type="ECO:0008006" key="2">
    <source>
        <dbReference type="Google" id="ProtNLM"/>
    </source>
</evidence>
<comment type="caution">
    <text evidence="1">The sequence shown here is derived from an EMBL/GenBank/DDBJ whole genome shotgun (WGS) entry which is preliminary data.</text>
</comment>
<protein>
    <recommendedName>
        <fullName evidence="2">Glycosyl transferase family 1 domain-containing protein</fullName>
    </recommendedName>
</protein>
<dbReference type="Gene3D" id="3.40.50.2000">
    <property type="entry name" value="Glycogen Phosphorylase B"/>
    <property type="match status" value="4"/>
</dbReference>
<name>A0A0F9MMX8_9ZZZZ</name>